<dbReference type="Gene3D" id="3.50.50.60">
    <property type="entry name" value="FAD/NAD(P)-binding domain"/>
    <property type="match status" value="1"/>
</dbReference>
<organism evidence="1 2">
    <name type="scientific">Streptomyces zagrosensis</name>
    <dbReference type="NCBI Taxonomy" id="1042984"/>
    <lineage>
        <taxon>Bacteria</taxon>
        <taxon>Bacillati</taxon>
        <taxon>Actinomycetota</taxon>
        <taxon>Actinomycetes</taxon>
        <taxon>Kitasatosporales</taxon>
        <taxon>Streptomycetaceae</taxon>
        <taxon>Streptomyces</taxon>
    </lineage>
</organism>
<dbReference type="Proteomes" id="UP000588098">
    <property type="component" value="Unassembled WGS sequence"/>
</dbReference>
<gene>
    <name evidence="1" type="ORF">FHS42_006350</name>
</gene>
<dbReference type="SUPFAM" id="SSF51905">
    <property type="entry name" value="FAD/NAD(P)-binding domain"/>
    <property type="match status" value="1"/>
</dbReference>
<dbReference type="InterPro" id="IPR036188">
    <property type="entry name" value="FAD/NAD-bd_sf"/>
</dbReference>
<name>A0A7W9V1S8_9ACTN</name>
<dbReference type="EMBL" id="JACHJL010000022">
    <property type="protein sequence ID" value="MBB5939257.1"/>
    <property type="molecule type" value="Genomic_DNA"/>
</dbReference>
<evidence type="ECO:0000313" key="1">
    <source>
        <dbReference type="EMBL" id="MBB5939257.1"/>
    </source>
</evidence>
<reference evidence="1 2" key="1">
    <citation type="submission" date="2020-08" db="EMBL/GenBank/DDBJ databases">
        <title>Genomic Encyclopedia of Type Strains, Phase III (KMG-III): the genomes of soil and plant-associated and newly described type strains.</title>
        <authorList>
            <person name="Whitman W."/>
        </authorList>
    </citation>
    <scope>NUCLEOTIDE SEQUENCE [LARGE SCALE GENOMIC DNA]</scope>
    <source>
        <strain evidence="1 2">CECT 8305</strain>
    </source>
</reference>
<comment type="caution">
    <text evidence="1">The sequence shown here is derived from an EMBL/GenBank/DDBJ whole genome shotgun (WGS) entry which is preliminary data.</text>
</comment>
<proteinExistence type="predicted"/>
<sequence>MARPKPWDVDDELWAVIEPLLPRVERRARHPGRKGHPDRLVFQGILHTSPPCSYFRLHERLIGRLAHLLQTESHLSATNYAVLVNLTDVPDGYKGIYYDALPADGPEYTEDTVAVIGEGDTAGRAVDTFASCGAAKVHLIIRSTFADAPMLEAIKKLVMDREEAQRCRIWEETEVEQYKGDTYLDQLVLGINKKSGKPKTETVDATPPSC</sequence>
<keyword evidence="2" id="KW-1185">Reference proteome</keyword>
<protein>
    <submittedName>
        <fullName evidence="1">Uncharacterized protein</fullName>
    </submittedName>
</protein>
<accession>A0A7W9V1S8</accession>
<evidence type="ECO:0000313" key="2">
    <source>
        <dbReference type="Proteomes" id="UP000588098"/>
    </source>
</evidence>
<dbReference type="AlphaFoldDB" id="A0A7W9V1S8"/>